<sequence>MFTTNHIKLSIVILITALVAMGCSTNSSNNGSATIEGSVQPESSKQKVTASSVEGAVVTAARVTSEGSFETMEGTETETNASGNFMLEVDVEAAENIVIVAKKEGNEWRGFLSSEVENGSSVTLKPINTESTAESSVFAEVVASGNADIVQKSDIEAVVTNNVASEVESGLTSSAQIAAALKNSAEARVEFYSEMMQDNSEEALEETYELLAEAQFQLESELAASSSAEARSEAYDVFIESTVNAYVNAGLDASATAKALEMWSRVTVNSMTAVSSEIKNDVRAQASLIAATAVDLAVQAEAEATEMSESSKQAIIDAGVELRSDIEASAGVASEVEAAFEAYHDEVRNTMESDTAFEATVILNIDNEINSDNGAKSNFSSSISGILKASAVFDVYESFFTSIQGTVESNLSGSSESEIEAVSQIMILINLAS</sequence>
<gene>
    <name evidence="2" type="ORF">NM125_14735</name>
</gene>
<accession>A0A9X2RIF9</accession>
<proteinExistence type="predicted"/>
<keyword evidence="3" id="KW-1185">Reference proteome</keyword>
<organism evidence="2 3">
    <name type="scientific">Gracilimonas sediminicola</name>
    <dbReference type="NCBI Taxonomy" id="2952158"/>
    <lineage>
        <taxon>Bacteria</taxon>
        <taxon>Pseudomonadati</taxon>
        <taxon>Balneolota</taxon>
        <taxon>Balneolia</taxon>
        <taxon>Balneolales</taxon>
        <taxon>Balneolaceae</taxon>
        <taxon>Gracilimonas</taxon>
    </lineage>
</organism>
<dbReference type="RefSeq" id="WP_255135743.1">
    <property type="nucleotide sequence ID" value="NZ_JANDBC010000003.1"/>
</dbReference>
<protein>
    <recommendedName>
        <fullName evidence="4">Carboxypeptidase regulatory-like domain-containing protein</fullName>
    </recommendedName>
</protein>
<dbReference type="AlphaFoldDB" id="A0A9X2RIF9"/>
<reference evidence="2" key="1">
    <citation type="submission" date="2022-06" db="EMBL/GenBank/DDBJ databases">
        <title>Gracilimonas sp. CAU 1638 isolated from sea sediment.</title>
        <authorList>
            <person name="Kim W."/>
        </authorList>
    </citation>
    <scope>NUCLEOTIDE SEQUENCE</scope>
    <source>
        <strain evidence="2">CAU 1638</strain>
    </source>
</reference>
<keyword evidence="1" id="KW-0732">Signal</keyword>
<evidence type="ECO:0000313" key="2">
    <source>
        <dbReference type="EMBL" id="MCP9292844.1"/>
    </source>
</evidence>
<name>A0A9X2RIF9_9BACT</name>
<evidence type="ECO:0000256" key="1">
    <source>
        <dbReference type="SAM" id="SignalP"/>
    </source>
</evidence>
<dbReference type="EMBL" id="JANDBC010000003">
    <property type="protein sequence ID" value="MCP9292844.1"/>
    <property type="molecule type" value="Genomic_DNA"/>
</dbReference>
<feature type="chain" id="PRO_5040965479" description="Carboxypeptidase regulatory-like domain-containing protein" evidence="1">
    <location>
        <begin position="23"/>
        <end position="433"/>
    </location>
</feature>
<evidence type="ECO:0008006" key="4">
    <source>
        <dbReference type="Google" id="ProtNLM"/>
    </source>
</evidence>
<dbReference type="Proteomes" id="UP001139125">
    <property type="component" value="Unassembled WGS sequence"/>
</dbReference>
<comment type="caution">
    <text evidence="2">The sequence shown here is derived from an EMBL/GenBank/DDBJ whole genome shotgun (WGS) entry which is preliminary data.</text>
</comment>
<feature type="signal peptide" evidence="1">
    <location>
        <begin position="1"/>
        <end position="22"/>
    </location>
</feature>
<evidence type="ECO:0000313" key="3">
    <source>
        <dbReference type="Proteomes" id="UP001139125"/>
    </source>
</evidence>